<name>A0A151JUY1_9HYME</name>
<organism evidence="2 3">
    <name type="scientific">Trachymyrmex septentrionalis</name>
    <dbReference type="NCBI Taxonomy" id="34720"/>
    <lineage>
        <taxon>Eukaryota</taxon>
        <taxon>Metazoa</taxon>
        <taxon>Ecdysozoa</taxon>
        <taxon>Arthropoda</taxon>
        <taxon>Hexapoda</taxon>
        <taxon>Insecta</taxon>
        <taxon>Pterygota</taxon>
        <taxon>Neoptera</taxon>
        <taxon>Endopterygota</taxon>
        <taxon>Hymenoptera</taxon>
        <taxon>Apocrita</taxon>
        <taxon>Aculeata</taxon>
        <taxon>Formicoidea</taxon>
        <taxon>Formicidae</taxon>
        <taxon>Myrmicinae</taxon>
        <taxon>Trachymyrmex</taxon>
    </lineage>
</organism>
<evidence type="ECO:0000256" key="1">
    <source>
        <dbReference type="SAM" id="MobiDB-lite"/>
    </source>
</evidence>
<evidence type="ECO:0000313" key="3">
    <source>
        <dbReference type="Proteomes" id="UP000078541"/>
    </source>
</evidence>
<feature type="region of interest" description="Disordered" evidence="1">
    <location>
        <begin position="57"/>
        <end position="91"/>
    </location>
</feature>
<feature type="non-terminal residue" evidence="2">
    <location>
        <position position="1"/>
    </location>
</feature>
<evidence type="ECO:0000313" key="2">
    <source>
        <dbReference type="EMBL" id="KYN35836.1"/>
    </source>
</evidence>
<protein>
    <submittedName>
        <fullName evidence="2">Uncharacterized protein</fullName>
    </submittedName>
</protein>
<dbReference type="EMBL" id="KQ981770">
    <property type="protein sequence ID" value="KYN35836.1"/>
    <property type="molecule type" value="Genomic_DNA"/>
</dbReference>
<accession>A0A151JUY1</accession>
<keyword evidence="3" id="KW-1185">Reference proteome</keyword>
<sequence>SHDLGILTPPHRKERRRKTAKIGSRYFALFVVARHLLSHHLPGTRRNEDWNDRIGMATLRPKDGESPEKAPRGRETAREDPAVLQIPRART</sequence>
<dbReference type="Proteomes" id="UP000078541">
    <property type="component" value="Unassembled WGS sequence"/>
</dbReference>
<gene>
    <name evidence="2" type="ORF">ALC56_09817</name>
</gene>
<dbReference type="AlphaFoldDB" id="A0A151JUY1"/>
<feature type="compositionally biased region" description="Basic and acidic residues" evidence="1">
    <location>
        <begin position="60"/>
        <end position="81"/>
    </location>
</feature>
<proteinExistence type="predicted"/>
<reference evidence="2 3" key="1">
    <citation type="submission" date="2016-03" db="EMBL/GenBank/DDBJ databases">
        <title>Trachymyrmex septentrionalis WGS genome.</title>
        <authorList>
            <person name="Nygaard S."/>
            <person name="Hu H."/>
            <person name="Boomsma J."/>
            <person name="Zhang G."/>
        </authorList>
    </citation>
    <scope>NUCLEOTIDE SEQUENCE [LARGE SCALE GENOMIC DNA]</scope>
    <source>
        <strain evidence="2">Tsep2-gDNA-1</strain>
        <tissue evidence="2">Whole body</tissue>
    </source>
</reference>